<feature type="compositionally biased region" description="Polar residues" evidence="1">
    <location>
        <begin position="194"/>
        <end position="211"/>
    </location>
</feature>
<feature type="compositionally biased region" description="Low complexity" evidence="1">
    <location>
        <begin position="46"/>
        <end position="55"/>
    </location>
</feature>
<feature type="region of interest" description="Disordered" evidence="1">
    <location>
        <begin position="1"/>
        <end position="72"/>
    </location>
</feature>
<evidence type="ECO:0000256" key="1">
    <source>
        <dbReference type="SAM" id="MobiDB-lite"/>
    </source>
</evidence>
<feature type="region of interest" description="Disordered" evidence="1">
    <location>
        <begin position="746"/>
        <end position="800"/>
    </location>
</feature>
<name>A0A6A6FBP8_9PEZI</name>
<accession>A0A6A6FBP8</accession>
<sequence length="844" mass="92398">MDKRPRRYEISKPKPIYGLPPPPPPPPPRAADPALPPPPLPPAPAAPTDVVPTPASTKHAAPDPAPWSSLIPRPLSDIRELSEPSIIDHAVVRWLPQPRRKVSEAAPAKRSLSNHRSRSLKTTAVVPSKAPSPTAATQPPEGGSSSYSSTPEQASFFSIPPSSIPRRSSSFQRQRPTGHSRIPSVHTHSAPCSDRQQQFLVPNRGPSQSPVKQAGLRLDPTTSDAARRIPSRTQIRAPPPVEILDFPQHKHPRVKLELQVSAPIFVGGGSIEGFVKITVDDNEQSRARRPLGIGGLAVDLLGIEQISINRKATFLALGTELIDKRHPPPAKMVQSAALSAEEKFWSLLPSTSALPFMISLPLDTGPPPFQSKHASIRFMLAVTAVIQETGKLYRVRTSHDVHILPTYDPEKALTSLPSPLTASDELSFSRSAALETLKVTAGLHRQVWVSGNSIFVDLHIVNNCYRPVRKLELTLERDVLFYKHAAATTLEKSAGQARIFESNEQTILTKAQLKSGTTGWHGVESHSCETRTCELEVPRGHATVRCGKWFEVRYFLNVTVSLTNSKLVSIQLPIILIHMNSLDVVPNSVAQVAAAIEEKRACHRVSRSRSRRKAASHGRHRSCSSPTASIKPLSKASYAQGRAFAAPRLQSLERQRDHQVDMAQIRSVIDASPRKFAPRLKKGAALIKVASNTSLARMAFGTKSTEMVGASDALSCSTPPHQTAGTDGFEAWKGHLRHVQSSEALFATRRPDDQNAKPHDPSSSKRSHIAPHVLGLDSATRGVSIDARSERSATGTSLREKLDQSRFGFKAVRRKGSGGLRERGSNWWGQRWNGERLRDREGWI</sequence>
<dbReference type="InterPro" id="IPR014756">
    <property type="entry name" value="Ig_E-set"/>
</dbReference>
<protein>
    <recommendedName>
        <fullName evidence="2">Arrestin C-terminal-like domain-containing protein</fullName>
    </recommendedName>
</protein>
<dbReference type="SUPFAM" id="SSF81296">
    <property type="entry name" value="E set domains"/>
    <property type="match status" value="1"/>
</dbReference>
<dbReference type="Pfam" id="PF02752">
    <property type="entry name" value="Arrestin_C"/>
    <property type="match status" value="1"/>
</dbReference>
<evidence type="ECO:0000313" key="4">
    <source>
        <dbReference type="Proteomes" id="UP000799539"/>
    </source>
</evidence>
<dbReference type="Gene3D" id="2.60.40.640">
    <property type="match status" value="2"/>
</dbReference>
<feature type="compositionally biased region" description="Low complexity" evidence="1">
    <location>
        <begin position="155"/>
        <end position="175"/>
    </location>
</feature>
<dbReference type="Proteomes" id="UP000799539">
    <property type="component" value="Unassembled WGS sequence"/>
</dbReference>
<dbReference type="SMART" id="SM01017">
    <property type="entry name" value="Arrestin_C"/>
    <property type="match status" value="1"/>
</dbReference>
<dbReference type="OrthoDB" id="298939at2759"/>
<reference evidence="3" key="1">
    <citation type="journal article" date="2020" name="Stud. Mycol.">
        <title>101 Dothideomycetes genomes: a test case for predicting lifestyles and emergence of pathogens.</title>
        <authorList>
            <person name="Haridas S."/>
            <person name="Albert R."/>
            <person name="Binder M."/>
            <person name="Bloem J."/>
            <person name="Labutti K."/>
            <person name="Salamov A."/>
            <person name="Andreopoulos B."/>
            <person name="Baker S."/>
            <person name="Barry K."/>
            <person name="Bills G."/>
            <person name="Bluhm B."/>
            <person name="Cannon C."/>
            <person name="Castanera R."/>
            <person name="Culley D."/>
            <person name="Daum C."/>
            <person name="Ezra D."/>
            <person name="Gonzalez J."/>
            <person name="Henrissat B."/>
            <person name="Kuo A."/>
            <person name="Liang C."/>
            <person name="Lipzen A."/>
            <person name="Lutzoni F."/>
            <person name="Magnuson J."/>
            <person name="Mondo S."/>
            <person name="Nolan M."/>
            <person name="Ohm R."/>
            <person name="Pangilinan J."/>
            <person name="Park H.-J."/>
            <person name="Ramirez L."/>
            <person name="Alfaro M."/>
            <person name="Sun H."/>
            <person name="Tritt A."/>
            <person name="Yoshinaga Y."/>
            <person name="Zwiers L.-H."/>
            <person name="Turgeon B."/>
            <person name="Goodwin S."/>
            <person name="Spatafora J."/>
            <person name="Crous P."/>
            <person name="Grigoriev I."/>
        </authorList>
    </citation>
    <scope>NUCLEOTIDE SEQUENCE</scope>
    <source>
        <strain evidence="3">SCOH1-5</strain>
    </source>
</reference>
<feature type="domain" description="Arrestin C-terminal-like" evidence="2">
    <location>
        <begin position="433"/>
        <end position="581"/>
    </location>
</feature>
<evidence type="ECO:0000259" key="2">
    <source>
        <dbReference type="SMART" id="SM01017"/>
    </source>
</evidence>
<dbReference type="InterPro" id="IPR014752">
    <property type="entry name" value="Arrestin-like_C"/>
</dbReference>
<feature type="compositionally biased region" description="Basic and acidic residues" evidence="1">
    <location>
        <begin position="749"/>
        <end position="763"/>
    </location>
</feature>
<proteinExistence type="predicted"/>
<feature type="compositionally biased region" description="Basic and acidic residues" evidence="1">
    <location>
        <begin position="1"/>
        <end position="12"/>
    </location>
</feature>
<feature type="compositionally biased region" description="Pro residues" evidence="1">
    <location>
        <begin position="18"/>
        <end position="45"/>
    </location>
</feature>
<feature type="compositionally biased region" description="Polar residues" evidence="1">
    <location>
        <begin position="143"/>
        <end position="153"/>
    </location>
</feature>
<dbReference type="EMBL" id="ML992679">
    <property type="protein sequence ID" value="KAF2210899.1"/>
    <property type="molecule type" value="Genomic_DNA"/>
</dbReference>
<organism evidence="3 4">
    <name type="scientific">Cercospora zeae-maydis SCOH1-5</name>
    <dbReference type="NCBI Taxonomy" id="717836"/>
    <lineage>
        <taxon>Eukaryota</taxon>
        <taxon>Fungi</taxon>
        <taxon>Dikarya</taxon>
        <taxon>Ascomycota</taxon>
        <taxon>Pezizomycotina</taxon>
        <taxon>Dothideomycetes</taxon>
        <taxon>Dothideomycetidae</taxon>
        <taxon>Mycosphaerellales</taxon>
        <taxon>Mycosphaerellaceae</taxon>
        <taxon>Cercospora</taxon>
    </lineage>
</organism>
<keyword evidence="4" id="KW-1185">Reference proteome</keyword>
<feature type="region of interest" description="Disordered" evidence="1">
    <location>
        <begin position="604"/>
        <end position="629"/>
    </location>
</feature>
<feature type="compositionally biased region" description="Basic residues" evidence="1">
    <location>
        <begin position="604"/>
        <end position="622"/>
    </location>
</feature>
<dbReference type="AlphaFoldDB" id="A0A6A6FBP8"/>
<dbReference type="InterPro" id="IPR011022">
    <property type="entry name" value="Arrestin_C-like"/>
</dbReference>
<evidence type="ECO:0000313" key="3">
    <source>
        <dbReference type="EMBL" id="KAF2210899.1"/>
    </source>
</evidence>
<gene>
    <name evidence="3" type="ORF">CERZMDRAFT_113050</name>
</gene>
<feature type="region of interest" description="Disordered" evidence="1">
    <location>
        <begin position="89"/>
        <end position="224"/>
    </location>
</feature>